<keyword evidence="5" id="KW-0999">Mitochondrion inner membrane</keyword>
<evidence type="ECO:0000256" key="3">
    <source>
        <dbReference type="ARBA" id="ARBA00005553"/>
    </source>
</evidence>
<dbReference type="PANTHER" id="PTHR11504">
    <property type="entry name" value="CYTOCHROME C OXIDASE POLYPEPTIDE VIA"/>
    <property type="match status" value="1"/>
</dbReference>
<keyword evidence="8" id="KW-0496">Mitochondrion</keyword>
<keyword evidence="4" id="KW-0812">Transmembrane</keyword>
<evidence type="ECO:0000313" key="11">
    <source>
        <dbReference type="EMBL" id="KAK2148945.1"/>
    </source>
</evidence>
<organism evidence="11 12">
    <name type="scientific">Paralvinella palmiformis</name>
    <dbReference type="NCBI Taxonomy" id="53620"/>
    <lineage>
        <taxon>Eukaryota</taxon>
        <taxon>Metazoa</taxon>
        <taxon>Spiralia</taxon>
        <taxon>Lophotrochozoa</taxon>
        <taxon>Annelida</taxon>
        <taxon>Polychaeta</taxon>
        <taxon>Sedentaria</taxon>
        <taxon>Canalipalpata</taxon>
        <taxon>Terebellida</taxon>
        <taxon>Terebelliformia</taxon>
        <taxon>Alvinellidae</taxon>
        <taxon>Paralvinella</taxon>
    </lineage>
</organism>
<dbReference type="InterPro" id="IPR036418">
    <property type="entry name" value="Cyt_c_oxidase_su6a_sf"/>
</dbReference>
<dbReference type="GO" id="GO:0030234">
    <property type="term" value="F:enzyme regulator activity"/>
    <property type="evidence" value="ECO:0007669"/>
    <property type="project" value="TreeGrafter"/>
</dbReference>
<comment type="pathway">
    <text evidence="2">Energy metabolism; oxidative phosphorylation.</text>
</comment>
<comment type="subcellular location">
    <subcellularLocation>
        <location evidence="1">Mitochondrion inner membrane</location>
        <topology evidence="1">Single-pass membrane protein</topology>
    </subcellularLocation>
</comment>
<evidence type="ECO:0000256" key="7">
    <source>
        <dbReference type="ARBA" id="ARBA00022989"/>
    </source>
</evidence>
<proteinExistence type="inferred from homology"/>
<evidence type="ECO:0000256" key="10">
    <source>
        <dbReference type="RuleBase" id="RU004396"/>
    </source>
</evidence>
<evidence type="ECO:0008006" key="13">
    <source>
        <dbReference type="Google" id="ProtNLM"/>
    </source>
</evidence>
<dbReference type="Pfam" id="PF02046">
    <property type="entry name" value="COX6A"/>
    <property type="match status" value="1"/>
</dbReference>
<evidence type="ECO:0000256" key="5">
    <source>
        <dbReference type="ARBA" id="ARBA00022792"/>
    </source>
</evidence>
<evidence type="ECO:0000256" key="2">
    <source>
        <dbReference type="ARBA" id="ARBA00004673"/>
    </source>
</evidence>
<dbReference type="FunFam" id="4.10.95.10:FF:000001">
    <property type="entry name" value="Cytochrome c oxidase subunit 6A, mitochondrial"/>
    <property type="match status" value="1"/>
</dbReference>
<accession>A0AAD9MXC8</accession>
<evidence type="ECO:0000256" key="8">
    <source>
        <dbReference type="ARBA" id="ARBA00023128"/>
    </source>
</evidence>
<protein>
    <recommendedName>
        <fullName evidence="13">Cytochrome c oxidase subunit</fullName>
    </recommendedName>
</protein>
<keyword evidence="6" id="KW-0809">Transit peptide</keyword>
<evidence type="ECO:0000313" key="12">
    <source>
        <dbReference type="Proteomes" id="UP001208570"/>
    </source>
</evidence>
<evidence type="ECO:0000256" key="1">
    <source>
        <dbReference type="ARBA" id="ARBA00004434"/>
    </source>
</evidence>
<dbReference type="Proteomes" id="UP001208570">
    <property type="component" value="Unassembled WGS sequence"/>
</dbReference>
<evidence type="ECO:0000256" key="6">
    <source>
        <dbReference type="ARBA" id="ARBA00022946"/>
    </source>
</evidence>
<feature type="non-terminal residue" evidence="11">
    <location>
        <position position="1"/>
    </location>
</feature>
<keyword evidence="9" id="KW-0472">Membrane</keyword>
<dbReference type="GO" id="GO:0005743">
    <property type="term" value="C:mitochondrial inner membrane"/>
    <property type="evidence" value="ECO:0007669"/>
    <property type="project" value="UniProtKB-SubCell"/>
</dbReference>
<dbReference type="PANTHER" id="PTHR11504:SF0">
    <property type="entry name" value="CYTOCHROME C OXIDASE SUBUNIT"/>
    <property type="match status" value="1"/>
</dbReference>
<dbReference type="AlphaFoldDB" id="A0AAD9MXC8"/>
<dbReference type="InterPro" id="IPR001349">
    <property type="entry name" value="Cyt_c_oxidase_su6a"/>
</dbReference>
<dbReference type="Gene3D" id="4.10.95.10">
    <property type="entry name" value="Cytochrome c oxidase, subunit VIa"/>
    <property type="match status" value="1"/>
</dbReference>
<keyword evidence="7" id="KW-1133">Transmembrane helix</keyword>
<dbReference type="EMBL" id="JAODUP010000474">
    <property type="protein sequence ID" value="KAK2148945.1"/>
    <property type="molecule type" value="Genomic_DNA"/>
</dbReference>
<comment type="similarity">
    <text evidence="3 10">Belongs to the cytochrome c oxidase subunit 6A family.</text>
</comment>
<dbReference type="GO" id="GO:0006123">
    <property type="term" value="P:mitochondrial electron transport, cytochrome c to oxygen"/>
    <property type="evidence" value="ECO:0007669"/>
    <property type="project" value="TreeGrafter"/>
</dbReference>
<sequence length="118" mass="13775">LSDKSRRYIFLTMASKYGRVLLRRGFSSGMEGPSATAGEHGGMKTWRNMTLFLAVPGIMITFVNARMKEAEEHEHHERPEFIPYEFLYRRPRPFPWGDGNHTLFHNKHYNALPDGYED</sequence>
<dbReference type="SUPFAM" id="SSF81411">
    <property type="entry name" value="Mitochondrial cytochrome c oxidase subunit VIa"/>
    <property type="match status" value="1"/>
</dbReference>
<evidence type="ECO:0000256" key="4">
    <source>
        <dbReference type="ARBA" id="ARBA00022692"/>
    </source>
</evidence>
<gene>
    <name evidence="11" type="ORF">LSH36_474g04000</name>
</gene>
<keyword evidence="12" id="KW-1185">Reference proteome</keyword>
<name>A0AAD9MXC8_9ANNE</name>
<reference evidence="11" key="1">
    <citation type="journal article" date="2023" name="Mol. Biol. Evol.">
        <title>Third-Generation Sequencing Reveals the Adaptive Role of the Epigenome in Three Deep-Sea Polychaetes.</title>
        <authorList>
            <person name="Perez M."/>
            <person name="Aroh O."/>
            <person name="Sun Y."/>
            <person name="Lan Y."/>
            <person name="Juniper S.K."/>
            <person name="Young C.R."/>
            <person name="Angers B."/>
            <person name="Qian P.Y."/>
        </authorList>
    </citation>
    <scope>NUCLEOTIDE SEQUENCE</scope>
    <source>
        <strain evidence="11">P08H-3</strain>
    </source>
</reference>
<evidence type="ECO:0000256" key="9">
    <source>
        <dbReference type="ARBA" id="ARBA00023136"/>
    </source>
</evidence>
<comment type="caution">
    <text evidence="11">The sequence shown here is derived from an EMBL/GenBank/DDBJ whole genome shotgun (WGS) entry which is preliminary data.</text>
</comment>